<dbReference type="InterPro" id="IPR008638">
    <property type="entry name" value="FhaB/CdiA-like_TPS"/>
</dbReference>
<feature type="domain" description="Filamentous haemagglutinin FhaB/tRNA nuclease CdiA-like TPS" evidence="1">
    <location>
        <begin position="96"/>
        <end position="216"/>
    </location>
</feature>
<proteinExistence type="predicted"/>
<dbReference type="InterPro" id="IPR024973">
    <property type="entry name" value="ESPR"/>
</dbReference>
<dbReference type="InterPro" id="IPR011050">
    <property type="entry name" value="Pectin_lyase_fold/virulence"/>
</dbReference>
<dbReference type="Proteomes" id="UP000002564">
    <property type="component" value="Chromosome"/>
</dbReference>
<dbReference type="SMART" id="SM00912">
    <property type="entry name" value="Haemagg_act"/>
    <property type="match status" value="1"/>
</dbReference>
<dbReference type="Gene3D" id="2.160.20.10">
    <property type="entry name" value="Single-stranded right-handed beta-helix, Pectin lyase-like"/>
    <property type="match status" value="1"/>
</dbReference>
<dbReference type="EMBL" id="CP001050">
    <property type="protein sequence ID" value="ACF29867.1"/>
    <property type="molecule type" value="Genomic_DNA"/>
</dbReference>
<accession>B4RM30</accession>
<dbReference type="SUPFAM" id="SSF51126">
    <property type="entry name" value="Pectin lyase-like"/>
    <property type="match status" value="1"/>
</dbReference>
<organism evidence="2 3">
    <name type="scientific">Neisseria gonorrhoeae (strain NCCP11945)</name>
    <dbReference type="NCBI Taxonomy" id="521006"/>
    <lineage>
        <taxon>Bacteria</taxon>
        <taxon>Pseudomonadati</taxon>
        <taxon>Pseudomonadota</taxon>
        <taxon>Betaproteobacteria</taxon>
        <taxon>Neisseriales</taxon>
        <taxon>Neisseriaceae</taxon>
        <taxon>Neisseria</taxon>
    </lineage>
</organism>
<dbReference type="InterPro" id="IPR012334">
    <property type="entry name" value="Pectin_lyas_fold"/>
</dbReference>
<name>B4RM30_NEIG2</name>
<reference evidence="2 3" key="1">
    <citation type="journal article" date="2008" name="J. Bacteriol.">
        <title>Complete genome sequence of Neisseria gonorrhoeae NCCP11945.</title>
        <authorList>
            <person name="Chung G.T."/>
            <person name="Yoo J.S."/>
            <person name="Oh H.B."/>
            <person name="Lee Y.S."/>
            <person name="Cha S.H."/>
            <person name="Kim S.J."/>
            <person name="Yoo C.K."/>
        </authorList>
    </citation>
    <scope>NUCLEOTIDE SEQUENCE [LARGE SCALE GENOMIC DNA]</scope>
    <source>
        <strain evidence="2 3">NCCP11945</strain>
    </source>
</reference>
<dbReference type="HOGENOM" id="CLU_000043_1_0_4"/>
<evidence type="ECO:0000313" key="3">
    <source>
        <dbReference type="Proteomes" id="UP000002564"/>
    </source>
</evidence>
<evidence type="ECO:0000313" key="2">
    <source>
        <dbReference type="EMBL" id="ACF29867.1"/>
    </source>
</evidence>
<dbReference type="KEGG" id="ngk:NGK_1190"/>
<evidence type="ECO:0000259" key="1">
    <source>
        <dbReference type="SMART" id="SM00912"/>
    </source>
</evidence>
<dbReference type="AlphaFoldDB" id="B4RM30"/>
<sequence>MNKTLYRVIFNRKRGAVVAVAETTKREGKSCADSGSGSVYVKSVSFIPTHSKAFCFSALGFSLCLALGTVNIAFADGIITDKAAPKTQQATILQTGNGIPQVNIQTPTSAGVSVNQYAQFDVGNRGAILNNSRSNTQTQLGGWIQGNPWLTRGEARVVVNQINSSHPSQLNGYIEVGGRRAEVVIANPAGIAVNGGGFINASRATLTTGQPQYQAGDFSGFKIRQGNAVIAGHGLDARDTDFTRILVCQQNHLDQYGRTSRHS</sequence>
<dbReference type="NCBIfam" id="TIGR01901">
    <property type="entry name" value="adhes_NPXG"/>
    <property type="match status" value="1"/>
</dbReference>
<dbReference type="Pfam" id="PF05860">
    <property type="entry name" value="TPS"/>
    <property type="match status" value="1"/>
</dbReference>
<protein>
    <submittedName>
        <fullName evidence="2">Hemagglutinin/hemolysin-related protein</fullName>
    </submittedName>
</protein>
<gene>
    <name evidence="2" type="ordered locus">NGK_1190</name>
</gene>
<dbReference type="Pfam" id="PF13018">
    <property type="entry name" value="ESPR"/>
    <property type="match status" value="1"/>
</dbReference>